<evidence type="ECO:0000313" key="10">
    <source>
        <dbReference type="Proteomes" id="UP001652623"/>
    </source>
</evidence>
<evidence type="ECO:0000313" key="11">
    <source>
        <dbReference type="RefSeq" id="XP_060668385.1"/>
    </source>
</evidence>
<dbReference type="InterPro" id="IPR045344">
    <property type="entry name" value="C-JID"/>
</dbReference>
<keyword evidence="5" id="KW-0611">Plant defense</keyword>
<dbReference type="Pfam" id="PF01582">
    <property type="entry name" value="TIR"/>
    <property type="match status" value="1"/>
</dbReference>
<sequence length="1114" mass="127087">MVVGNQIWLCLSLVLGSLTLTQILLCLSLVLGSLTLLSYQKKKKETNKPTSSSDSSSSSCSSESSLCSSSSPSCEEEEKYDVFLSFRGEDTRHGFIGYLYEALCNKGIHTYMDEQTLESGHEISPTLMKAIEESKICITVLSQKFATSPWCLDELVQILKCKRNENVLPIFYGINPSTVREQKDSYAEAFANHEHRFRGNKMEKVKQWRDALTKVANLSGHDSKNFRYECKLVEKVVGDILSRLPKYQLTNYGNLIGIEKSVKEIEALFSIDEMDIRIIGIWGMGGIGKTTLASIVFQKYSYSHFDAYCFLEDTPEEGGNTYHLRCRLISKLLKDADPLCTDTPGVGSRFIQDRFRYKKVFIVLDNLNGRRSKLQKLLNGYQFANGSRIIVTSRDKQLLSTSAHAIFTHAIYKMEGLDEHDALQLFRFHAFPSNSHATGYEALLESVARYAKGNPLALEVLGSSLKSKSIEEWESALDKLKTYPDADIQKVLRISFDGLGDKGIQDIFLDMACFFTFPVFREDLESILNRTEYSDAAIGISALIDKSLLIEYLFSNGALLEMHGLLQQMGQGIVCDENKDLGNRSRLWKTKDVHHVLEKNTGTSTIEGILLHMKDLKKDVKVSPTAFSKMHNLRFLKIMLEDYFSLFETSYELYTEKCHGRINLLDGLESFVSDEIRCFHWDCYPLKYLPYFSRDNLVELIVRGSQLELLWNEAQRQPLELVKLKKIDLSYSEHLIQIPNLSRAINLQHIDMTNCENLEDGIENFPNNLRVLNMGGTAIKSLPESICKWKYLEILDLSYTNLRKISEISAPMECLVKILLSGTEIEELPESIENLTVLEHLFLCECDKIKFLPNSLCNLMNLMELYLDGCSSLEELPPLPHGLMTLCISECERLKSIAELPSSLYELFADDCTSLETISSWGWLPREPYIDCCTYSFKNCRKLDDHTCNKVIADRARRLSLLGRDDVVFRITYPGDEIPEWFSCQTDGGKSINIHLPPNWFKGGLTIVFCSVFYNRLDSKNFEIVFKTSDGMCYSLDDFVYRNFAETTDSDHVFINSEHLLTSDWRLSDVFGPDWSSICSNITEASFRVRHTYGIKKSLRARLFIRSEQEDEEG</sequence>
<dbReference type="GeneID" id="107410740"/>
<dbReference type="SUPFAM" id="SSF52058">
    <property type="entry name" value="L domain-like"/>
    <property type="match status" value="1"/>
</dbReference>
<dbReference type="SUPFAM" id="SSF52200">
    <property type="entry name" value="Toll/Interleukin receptor TIR domain"/>
    <property type="match status" value="1"/>
</dbReference>
<dbReference type="SUPFAM" id="SSF52540">
    <property type="entry name" value="P-loop containing nucleoside triphosphate hydrolases"/>
    <property type="match status" value="1"/>
</dbReference>
<dbReference type="Gene3D" id="3.40.50.10140">
    <property type="entry name" value="Toll/interleukin-1 receptor homology (TIR) domain"/>
    <property type="match status" value="1"/>
</dbReference>
<dbReference type="InterPro" id="IPR002182">
    <property type="entry name" value="NB-ARC"/>
</dbReference>
<keyword evidence="3" id="KW-0677">Repeat</keyword>
<gene>
    <name evidence="11 12" type="primary">LOC107410740</name>
</gene>
<dbReference type="InterPro" id="IPR000157">
    <property type="entry name" value="TIR_dom"/>
</dbReference>
<dbReference type="InterPro" id="IPR036390">
    <property type="entry name" value="WH_DNA-bd_sf"/>
</dbReference>
<evidence type="ECO:0000256" key="2">
    <source>
        <dbReference type="ARBA" id="ARBA00022614"/>
    </source>
</evidence>
<feature type="region of interest" description="Disordered" evidence="8">
    <location>
        <begin position="45"/>
        <end position="73"/>
    </location>
</feature>
<dbReference type="Gene3D" id="3.80.10.10">
    <property type="entry name" value="Ribonuclease Inhibitor"/>
    <property type="match status" value="1"/>
</dbReference>
<dbReference type="PRINTS" id="PR00364">
    <property type="entry name" value="DISEASERSIST"/>
</dbReference>
<dbReference type="InterPro" id="IPR058546">
    <property type="entry name" value="RPS4B/Roq1-like_LRR"/>
</dbReference>
<dbReference type="PANTHER" id="PTHR11017:SF479">
    <property type="entry name" value="DISEASE RESISTANCE PROTEIN (TIR-NBS-LRR CLASS) FAMILY"/>
    <property type="match status" value="1"/>
</dbReference>
<keyword evidence="2" id="KW-0433">Leucine-rich repeat</keyword>
<reference evidence="11 12" key="1">
    <citation type="submission" date="2025-05" db="UniProtKB">
        <authorList>
            <consortium name="RefSeq"/>
        </authorList>
    </citation>
    <scope>IDENTIFICATION</scope>
    <source>
        <tissue evidence="11 12">Seedling</tissue>
    </source>
</reference>
<dbReference type="InterPro" id="IPR032675">
    <property type="entry name" value="LRR_dom_sf"/>
</dbReference>
<dbReference type="Pfam" id="PF20160">
    <property type="entry name" value="C-JID"/>
    <property type="match status" value="1"/>
</dbReference>
<keyword evidence="6" id="KW-0520">NAD</keyword>
<dbReference type="InterPro" id="IPR027417">
    <property type="entry name" value="P-loop_NTPase"/>
</dbReference>
<keyword evidence="10" id="KW-1185">Reference proteome</keyword>
<keyword evidence="4" id="KW-0378">Hydrolase</keyword>
<protein>
    <recommendedName>
        <fullName evidence="1">ADP-ribosyl cyclase/cyclic ADP-ribose hydrolase</fullName>
        <ecNumber evidence="1">3.2.2.6</ecNumber>
    </recommendedName>
</protein>
<evidence type="ECO:0000256" key="3">
    <source>
        <dbReference type="ARBA" id="ARBA00022737"/>
    </source>
</evidence>
<evidence type="ECO:0000256" key="4">
    <source>
        <dbReference type="ARBA" id="ARBA00022801"/>
    </source>
</evidence>
<dbReference type="Gene3D" id="1.10.8.430">
    <property type="entry name" value="Helical domain of apoptotic protease-activating factors"/>
    <property type="match status" value="1"/>
</dbReference>
<dbReference type="RefSeq" id="XP_060668386.1">
    <property type="nucleotide sequence ID" value="XM_060812403.1"/>
</dbReference>
<dbReference type="InterPro" id="IPR058192">
    <property type="entry name" value="WHD_ROQ1-like"/>
</dbReference>
<comment type="catalytic activity">
    <reaction evidence="7">
        <text>NAD(+) + H2O = ADP-D-ribose + nicotinamide + H(+)</text>
        <dbReference type="Rhea" id="RHEA:16301"/>
        <dbReference type="ChEBI" id="CHEBI:15377"/>
        <dbReference type="ChEBI" id="CHEBI:15378"/>
        <dbReference type="ChEBI" id="CHEBI:17154"/>
        <dbReference type="ChEBI" id="CHEBI:57540"/>
        <dbReference type="ChEBI" id="CHEBI:57967"/>
        <dbReference type="EC" id="3.2.2.6"/>
    </reaction>
    <physiologicalReaction direction="left-to-right" evidence="7">
        <dbReference type="Rhea" id="RHEA:16302"/>
    </physiologicalReaction>
</comment>
<proteinExistence type="predicted"/>
<dbReference type="Pfam" id="PF23282">
    <property type="entry name" value="WHD_ROQ1"/>
    <property type="match status" value="1"/>
</dbReference>
<organism evidence="10 12">
    <name type="scientific">Ziziphus jujuba</name>
    <name type="common">Chinese jujube</name>
    <name type="synonym">Ziziphus sativa</name>
    <dbReference type="NCBI Taxonomy" id="326968"/>
    <lineage>
        <taxon>Eukaryota</taxon>
        <taxon>Viridiplantae</taxon>
        <taxon>Streptophyta</taxon>
        <taxon>Embryophyta</taxon>
        <taxon>Tracheophyta</taxon>
        <taxon>Spermatophyta</taxon>
        <taxon>Magnoliopsida</taxon>
        <taxon>eudicotyledons</taxon>
        <taxon>Gunneridae</taxon>
        <taxon>Pentapetalae</taxon>
        <taxon>rosids</taxon>
        <taxon>fabids</taxon>
        <taxon>Rosales</taxon>
        <taxon>Rhamnaceae</taxon>
        <taxon>Paliureae</taxon>
        <taxon>Ziziphus</taxon>
    </lineage>
</organism>
<dbReference type="InterPro" id="IPR044974">
    <property type="entry name" value="Disease_R_plants"/>
</dbReference>
<feature type="domain" description="TIR" evidence="9">
    <location>
        <begin position="78"/>
        <end position="244"/>
    </location>
</feature>
<name>A0ABM3ZV81_ZIZJJ</name>
<dbReference type="Pfam" id="PF23286">
    <property type="entry name" value="LRR_13"/>
    <property type="match status" value="1"/>
</dbReference>
<dbReference type="PROSITE" id="PS50104">
    <property type="entry name" value="TIR"/>
    <property type="match status" value="1"/>
</dbReference>
<dbReference type="RefSeq" id="XP_060668385.1">
    <property type="nucleotide sequence ID" value="XM_060812402.1"/>
</dbReference>
<dbReference type="Pfam" id="PF00931">
    <property type="entry name" value="NB-ARC"/>
    <property type="match status" value="1"/>
</dbReference>
<evidence type="ECO:0000256" key="8">
    <source>
        <dbReference type="SAM" id="MobiDB-lite"/>
    </source>
</evidence>
<dbReference type="Gene3D" id="3.40.50.300">
    <property type="entry name" value="P-loop containing nucleotide triphosphate hydrolases"/>
    <property type="match status" value="1"/>
</dbReference>
<dbReference type="SUPFAM" id="SSF46785">
    <property type="entry name" value="Winged helix' DNA-binding domain"/>
    <property type="match status" value="1"/>
</dbReference>
<feature type="compositionally biased region" description="Low complexity" evidence="8">
    <location>
        <begin position="51"/>
        <end position="73"/>
    </location>
</feature>
<evidence type="ECO:0000256" key="6">
    <source>
        <dbReference type="ARBA" id="ARBA00023027"/>
    </source>
</evidence>
<dbReference type="SMART" id="SM00255">
    <property type="entry name" value="TIR"/>
    <property type="match status" value="1"/>
</dbReference>
<evidence type="ECO:0000313" key="12">
    <source>
        <dbReference type="RefSeq" id="XP_060668386.1"/>
    </source>
</evidence>
<evidence type="ECO:0000256" key="5">
    <source>
        <dbReference type="ARBA" id="ARBA00022821"/>
    </source>
</evidence>
<evidence type="ECO:0000259" key="9">
    <source>
        <dbReference type="PROSITE" id="PS50104"/>
    </source>
</evidence>
<dbReference type="Proteomes" id="UP001652623">
    <property type="component" value="Chromosome 10"/>
</dbReference>
<evidence type="ECO:0000256" key="1">
    <source>
        <dbReference type="ARBA" id="ARBA00011982"/>
    </source>
</evidence>
<dbReference type="EC" id="3.2.2.6" evidence="1"/>
<dbReference type="InterPro" id="IPR035897">
    <property type="entry name" value="Toll_tir_struct_dom_sf"/>
</dbReference>
<accession>A0ABM3ZV81</accession>
<dbReference type="PANTHER" id="PTHR11017">
    <property type="entry name" value="LEUCINE-RICH REPEAT-CONTAINING PROTEIN"/>
    <property type="match status" value="1"/>
</dbReference>
<evidence type="ECO:0000256" key="7">
    <source>
        <dbReference type="ARBA" id="ARBA00047304"/>
    </source>
</evidence>
<dbReference type="InterPro" id="IPR042197">
    <property type="entry name" value="Apaf_helical"/>
</dbReference>